<evidence type="ECO:0000313" key="2">
    <source>
        <dbReference type="EMBL" id="NMO97643.1"/>
    </source>
</evidence>
<dbReference type="RefSeq" id="WP_169506421.1">
    <property type="nucleotide sequence ID" value="NZ_JABBPN010000021.1"/>
</dbReference>
<name>A0A848MC67_PAELE</name>
<dbReference type="NCBIfam" id="NF033524">
    <property type="entry name" value="lasso_PadeA_fam"/>
    <property type="match status" value="1"/>
</dbReference>
<feature type="region of interest" description="Disordered" evidence="1">
    <location>
        <begin position="1"/>
        <end position="48"/>
    </location>
</feature>
<gene>
    <name evidence="2" type="ORF">HII30_17920</name>
</gene>
<evidence type="ECO:0000256" key="1">
    <source>
        <dbReference type="SAM" id="MobiDB-lite"/>
    </source>
</evidence>
<proteinExistence type="predicted"/>
<dbReference type="InterPro" id="IPR049825">
    <property type="entry name" value="Lasso_PadeA-like"/>
</dbReference>
<protein>
    <submittedName>
        <fullName evidence="2">Paeninodin family lasso peptide</fullName>
    </submittedName>
</protein>
<comment type="caution">
    <text evidence="2">The sequence shown here is derived from an EMBL/GenBank/DDBJ whole genome shotgun (WGS) entry which is preliminary data.</text>
</comment>
<evidence type="ECO:0000313" key="3">
    <source>
        <dbReference type="Proteomes" id="UP000565468"/>
    </source>
</evidence>
<dbReference type="EMBL" id="JABBPN010000021">
    <property type="protein sequence ID" value="NMO97643.1"/>
    <property type="molecule type" value="Genomic_DNA"/>
</dbReference>
<organism evidence="2 3">
    <name type="scientific">Paenibacillus lemnae</name>
    <dbReference type="NCBI Taxonomy" id="1330551"/>
    <lineage>
        <taxon>Bacteria</taxon>
        <taxon>Bacillati</taxon>
        <taxon>Bacillota</taxon>
        <taxon>Bacilli</taxon>
        <taxon>Bacillales</taxon>
        <taxon>Paenibacillaceae</taxon>
        <taxon>Paenibacillus</taxon>
    </lineage>
</organism>
<dbReference type="AlphaFoldDB" id="A0A848MC67"/>
<keyword evidence="3" id="KW-1185">Reference proteome</keyword>
<reference evidence="2 3" key="1">
    <citation type="submission" date="2020-04" db="EMBL/GenBank/DDBJ databases">
        <title>Paenibacillus algicola sp. nov., a novel marine bacterium producing alginate lyase.</title>
        <authorList>
            <person name="Huang H."/>
        </authorList>
    </citation>
    <scope>NUCLEOTIDE SEQUENCE [LARGE SCALE GENOMIC DNA]</scope>
    <source>
        <strain evidence="2 3">L7-75</strain>
    </source>
</reference>
<accession>A0A848MC67</accession>
<dbReference type="Proteomes" id="UP000565468">
    <property type="component" value="Unassembled WGS sequence"/>
</dbReference>
<sequence length="48" mass="5280">MSAEQKKEWQQLSFEVLDVQETMGGPNGRVPDSNGKGANNRHVPLDPS</sequence>